<dbReference type="SUPFAM" id="SSF81345">
    <property type="entry name" value="ABC transporter involved in vitamin B12 uptake, BtuC"/>
    <property type="match status" value="1"/>
</dbReference>
<keyword evidence="6 8" id="KW-1133">Transmembrane helix</keyword>
<dbReference type="GO" id="GO:0005886">
    <property type="term" value="C:plasma membrane"/>
    <property type="evidence" value="ECO:0007669"/>
    <property type="project" value="UniProtKB-SubCell"/>
</dbReference>
<dbReference type="InterPro" id="IPR000522">
    <property type="entry name" value="ABC_transptr_permease_BtuC"/>
</dbReference>
<feature type="transmembrane region" description="Helical" evidence="8">
    <location>
        <begin position="143"/>
        <end position="164"/>
    </location>
</feature>
<feature type="transmembrane region" description="Helical" evidence="8">
    <location>
        <begin position="112"/>
        <end position="131"/>
    </location>
</feature>
<dbReference type="PANTHER" id="PTHR30472:SF24">
    <property type="entry name" value="FERRIC ENTEROBACTIN TRANSPORT SYSTEM PERMEASE PROTEIN FEPG"/>
    <property type="match status" value="1"/>
</dbReference>
<keyword evidence="5 8" id="KW-0812">Transmembrane</keyword>
<gene>
    <name evidence="9" type="ORF">DDE23_19695</name>
</gene>
<keyword evidence="3" id="KW-0813">Transport</keyword>
<evidence type="ECO:0000256" key="3">
    <source>
        <dbReference type="ARBA" id="ARBA00022448"/>
    </source>
</evidence>
<comment type="subcellular location">
    <subcellularLocation>
        <location evidence="1">Cell membrane</location>
        <topology evidence="1">Multi-pass membrane protein</topology>
    </subcellularLocation>
</comment>
<keyword evidence="7 8" id="KW-0472">Membrane</keyword>
<sequence length="326" mass="32807">MKHLLTGLACLGAALFLATALGEQPIPPRAVMAALLHPSEAPGQHVFIIHTLRLPRALLAALVGAALGVGGTITQAVMRNPLAEPGLLGINGGAALAALAIMLWLPGTSARLVPAAALLGALAAATAIYALSWRGGIGPQRVILIGLGCGALMGAVTSFLSAFGEVTAVQRAMLWLSGSFTGSGWRAVLGMALTLVPLLALTWILARVLDLLAMDEAVARGLGLRVQAARAAMVAIGALLCGASVAAAGPVGFIGLMAPHLARRITGPTHAALIPAAALAGALLLLLADVAGQNVIAPNAIPAGIMAALMGAPFFAWLMWKGRHDG</sequence>
<keyword evidence="4" id="KW-1003">Cell membrane</keyword>
<evidence type="ECO:0000256" key="1">
    <source>
        <dbReference type="ARBA" id="ARBA00004651"/>
    </source>
</evidence>
<evidence type="ECO:0000256" key="6">
    <source>
        <dbReference type="ARBA" id="ARBA00022989"/>
    </source>
</evidence>
<dbReference type="GO" id="GO:0033214">
    <property type="term" value="P:siderophore-iron import into cell"/>
    <property type="evidence" value="ECO:0007669"/>
    <property type="project" value="TreeGrafter"/>
</dbReference>
<dbReference type="RefSeq" id="WP_107754179.1">
    <property type="nucleotide sequence ID" value="NZ_QBKF01000012.1"/>
</dbReference>
<dbReference type="Proteomes" id="UP000244810">
    <property type="component" value="Unassembled WGS sequence"/>
</dbReference>
<comment type="caution">
    <text evidence="9">The sequence shown here is derived from an EMBL/GenBank/DDBJ whole genome shotgun (WGS) entry which is preliminary data.</text>
</comment>
<dbReference type="OrthoDB" id="9811975at2"/>
<feature type="transmembrane region" description="Helical" evidence="8">
    <location>
        <begin position="184"/>
        <end position="209"/>
    </location>
</feature>
<organism evidence="9 10">
    <name type="scientific">Pararhodobacter aggregans</name>
    <dbReference type="NCBI Taxonomy" id="404875"/>
    <lineage>
        <taxon>Bacteria</taxon>
        <taxon>Pseudomonadati</taxon>
        <taxon>Pseudomonadota</taxon>
        <taxon>Alphaproteobacteria</taxon>
        <taxon>Rhodobacterales</taxon>
        <taxon>Paracoccaceae</taxon>
        <taxon>Pararhodobacter</taxon>
    </lineage>
</organism>
<dbReference type="GO" id="GO:0022857">
    <property type="term" value="F:transmembrane transporter activity"/>
    <property type="evidence" value="ECO:0007669"/>
    <property type="project" value="InterPro"/>
</dbReference>
<dbReference type="FunFam" id="1.10.3470.10:FF:000001">
    <property type="entry name" value="Vitamin B12 ABC transporter permease BtuC"/>
    <property type="match status" value="1"/>
</dbReference>
<dbReference type="Pfam" id="PF01032">
    <property type="entry name" value="FecCD"/>
    <property type="match status" value="1"/>
</dbReference>
<evidence type="ECO:0000313" key="10">
    <source>
        <dbReference type="Proteomes" id="UP000244810"/>
    </source>
</evidence>
<dbReference type="AlphaFoldDB" id="A0A2T7UM89"/>
<evidence type="ECO:0000256" key="2">
    <source>
        <dbReference type="ARBA" id="ARBA00007935"/>
    </source>
</evidence>
<reference evidence="9 10" key="1">
    <citation type="journal article" date="2011" name="Syst. Appl. Microbiol.">
        <title>Defluviimonas denitrificans gen. nov., sp. nov., and Pararhodobacter aggregans gen. nov., sp. nov., non-phototrophic Rhodobacteraceae from the biofilter of a marine aquaculture.</title>
        <authorList>
            <person name="Foesel B.U."/>
            <person name="Drake H.L."/>
            <person name="Schramm A."/>
        </authorList>
    </citation>
    <scope>NUCLEOTIDE SEQUENCE [LARGE SCALE GENOMIC DNA]</scope>
    <source>
        <strain evidence="9 10">D1-19</strain>
    </source>
</reference>
<dbReference type="Gene3D" id="1.10.3470.10">
    <property type="entry name" value="ABC transporter involved in vitamin B12 uptake, BtuC"/>
    <property type="match status" value="1"/>
</dbReference>
<name>A0A2T7UM89_9RHOB</name>
<evidence type="ECO:0000256" key="8">
    <source>
        <dbReference type="SAM" id="Phobius"/>
    </source>
</evidence>
<dbReference type="InterPro" id="IPR037294">
    <property type="entry name" value="ABC_BtuC-like"/>
</dbReference>
<feature type="transmembrane region" description="Helical" evidence="8">
    <location>
        <begin position="86"/>
        <end position="106"/>
    </location>
</feature>
<keyword evidence="10" id="KW-1185">Reference proteome</keyword>
<feature type="transmembrane region" description="Helical" evidence="8">
    <location>
        <begin position="300"/>
        <end position="320"/>
    </location>
</feature>
<evidence type="ECO:0000256" key="4">
    <source>
        <dbReference type="ARBA" id="ARBA00022475"/>
    </source>
</evidence>
<feature type="transmembrane region" description="Helical" evidence="8">
    <location>
        <begin position="230"/>
        <end position="258"/>
    </location>
</feature>
<comment type="similarity">
    <text evidence="2">Belongs to the binding-protein-dependent transport system permease family. FecCD subfamily.</text>
</comment>
<proteinExistence type="inferred from homology"/>
<feature type="transmembrane region" description="Helical" evidence="8">
    <location>
        <begin position="57"/>
        <end position="74"/>
    </location>
</feature>
<protein>
    <submittedName>
        <fullName evidence="9">Iron ABC transporter permease</fullName>
    </submittedName>
</protein>
<dbReference type="EMBL" id="QDDR01000012">
    <property type="protein sequence ID" value="PVE45731.1"/>
    <property type="molecule type" value="Genomic_DNA"/>
</dbReference>
<dbReference type="CDD" id="cd06550">
    <property type="entry name" value="TM_ABC_iron-siderophores_like"/>
    <property type="match status" value="1"/>
</dbReference>
<dbReference type="PANTHER" id="PTHR30472">
    <property type="entry name" value="FERRIC ENTEROBACTIN TRANSPORT SYSTEM PERMEASE PROTEIN"/>
    <property type="match status" value="1"/>
</dbReference>
<feature type="transmembrane region" description="Helical" evidence="8">
    <location>
        <begin position="270"/>
        <end position="288"/>
    </location>
</feature>
<accession>A0A2T7UM89</accession>
<evidence type="ECO:0000256" key="7">
    <source>
        <dbReference type="ARBA" id="ARBA00023136"/>
    </source>
</evidence>
<evidence type="ECO:0000313" key="9">
    <source>
        <dbReference type="EMBL" id="PVE45731.1"/>
    </source>
</evidence>
<evidence type="ECO:0000256" key="5">
    <source>
        <dbReference type="ARBA" id="ARBA00022692"/>
    </source>
</evidence>